<dbReference type="PANTHER" id="PTHR47360">
    <property type="entry name" value="MUREIN DD-ENDOPEPTIDASE MEPS/MUREIN LD-CARBOXYPEPTIDASE"/>
    <property type="match status" value="1"/>
</dbReference>
<dbReference type="PROSITE" id="PS51935">
    <property type="entry name" value="NLPC_P60"/>
    <property type="match status" value="1"/>
</dbReference>
<evidence type="ECO:0000256" key="4">
    <source>
        <dbReference type="ARBA" id="ARBA00022801"/>
    </source>
</evidence>
<reference evidence="7 8" key="1">
    <citation type="submission" date="2016-10" db="EMBL/GenBank/DDBJ databases">
        <authorList>
            <person name="Varghese N."/>
            <person name="Submissions S."/>
        </authorList>
    </citation>
    <scope>NUCLEOTIDE SEQUENCE [LARGE SCALE GENOMIC DNA]</scope>
    <source>
        <strain evidence="7 8">DSM 1741</strain>
    </source>
</reference>
<comment type="caution">
    <text evidence="7">The sequence shown here is derived from an EMBL/GenBank/DDBJ whole genome shotgun (WGS) entry which is preliminary data.</text>
</comment>
<evidence type="ECO:0000313" key="8">
    <source>
        <dbReference type="Proteomes" id="UP000199581"/>
    </source>
</evidence>
<feature type="domain" description="NlpC/P60" evidence="6">
    <location>
        <begin position="63"/>
        <end position="182"/>
    </location>
</feature>
<evidence type="ECO:0000256" key="1">
    <source>
        <dbReference type="ARBA" id="ARBA00007074"/>
    </source>
</evidence>
<evidence type="ECO:0000256" key="3">
    <source>
        <dbReference type="ARBA" id="ARBA00022729"/>
    </source>
</evidence>
<keyword evidence="4" id="KW-0378">Hydrolase</keyword>
<dbReference type="SUPFAM" id="SSF54001">
    <property type="entry name" value="Cysteine proteinases"/>
    <property type="match status" value="1"/>
</dbReference>
<evidence type="ECO:0000256" key="2">
    <source>
        <dbReference type="ARBA" id="ARBA00022670"/>
    </source>
</evidence>
<dbReference type="InterPro" id="IPR038765">
    <property type="entry name" value="Papain-like_cys_pep_sf"/>
</dbReference>
<dbReference type="AlphaFoldDB" id="A0A8G2C382"/>
<dbReference type="Proteomes" id="UP000199581">
    <property type="component" value="Unassembled WGS sequence"/>
</dbReference>
<dbReference type="GO" id="GO:0006508">
    <property type="term" value="P:proteolysis"/>
    <property type="evidence" value="ECO:0007669"/>
    <property type="project" value="UniProtKB-KW"/>
</dbReference>
<comment type="similarity">
    <text evidence="1">Belongs to the peptidase C40 family.</text>
</comment>
<dbReference type="GO" id="GO:0008234">
    <property type="term" value="F:cysteine-type peptidase activity"/>
    <property type="evidence" value="ECO:0007669"/>
    <property type="project" value="UniProtKB-KW"/>
</dbReference>
<dbReference type="EMBL" id="FOTO01000006">
    <property type="protein sequence ID" value="SFL78061.1"/>
    <property type="molecule type" value="Genomic_DNA"/>
</dbReference>
<dbReference type="PANTHER" id="PTHR47360:SF1">
    <property type="entry name" value="ENDOPEPTIDASE NLPC-RELATED"/>
    <property type="match status" value="1"/>
</dbReference>
<dbReference type="OrthoDB" id="9807055at2"/>
<name>A0A8G2C382_DESNO</name>
<gene>
    <name evidence="7" type="ORF">SAMN05421830_106110</name>
</gene>
<evidence type="ECO:0000313" key="7">
    <source>
        <dbReference type="EMBL" id="SFL78061.1"/>
    </source>
</evidence>
<keyword evidence="3" id="KW-0732">Signal</keyword>
<protein>
    <submittedName>
        <fullName evidence="7">Lipoprotein Spr/probable lipoprotein NlpC</fullName>
    </submittedName>
</protein>
<proteinExistence type="inferred from homology"/>
<dbReference type="Gene3D" id="3.90.1720.10">
    <property type="entry name" value="endopeptidase domain like (from Nostoc punctiforme)"/>
    <property type="match status" value="1"/>
</dbReference>
<dbReference type="InterPro" id="IPR052062">
    <property type="entry name" value="Murein_DD/LD_carboxypeptidase"/>
</dbReference>
<organism evidence="7 8">
    <name type="scientific">Desulfomicrobium norvegicum (strain DSM 1741 / NCIMB 8310)</name>
    <name type="common">Desulfovibrio baculatus (strain Norway 4)</name>
    <name type="synonym">Desulfovibrio desulfuricans (strain Norway 4)</name>
    <dbReference type="NCBI Taxonomy" id="52561"/>
    <lineage>
        <taxon>Bacteria</taxon>
        <taxon>Pseudomonadati</taxon>
        <taxon>Thermodesulfobacteriota</taxon>
        <taxon>Desulfovibrionia</taxon>
        <taxon>Desulfovibrionales</taxon>
        <taxon>Desulfomicrobiaceae</taxon>
        <taxon>Desulfomicrobium</taxon>
    </lineage>
</organism>
<evidence type="ECO:0000259" key="6">
    <source>
        <dbReference type="PROSITE" id="PS51935"/>
    </source>
</evidence>
<accession>A0A8G2C382</accession>
<keyword evidence="8" id="KW-1185">Reference proteome</keyword>
<dbReference type="InterPro" id="IPR000064">
    <property type="entry name" value="NLP_P60_dom"/>
</dbReference>
<keyword evidence="7" id="KW-0449">Lipoprotein</keyword>
<keyword evidence="5" id="KW-0788">Thiol protease</keyword>
<keyword evidence="2" id="KW-0645">Protease</keyword>
<dbReference type="Pfam" id="PF00877">
    <property type="entry name" value="NLPC_P60"/>
    <property type="match status" value="1"/>
</dbReference>
<sequence length="183" mass="20213">MMEAYGNCVHMNDRNSHASFRSGMPFLSLLVFACLLLLGSGCASRAVIQPPVIPPSSSAGPDASVSEILFSQFNAWKGVRHRIGGTNRQGVDCSGLMQAIFRESFQVELPRTSREQSRMGQRVETGQMRPGDLVYFTDKGGDHIGVLVADRTFLHASASRGVILSTLDAYWWPRLRRVQRVLS</sequence>
<evidence type="ECO:0000256" key="5">
    <source>
        <dbReference type="ARBA" id="ARBA00022807"/>
    </source>
</evidence>